<dbReference type="RefSeq" id="WP_307293274.1">
    <property type="nucleotide sequence ID" value="NZ_JAUSXV010000001.1"/>
</dbReference>
<protein>
    <submittedName>
        <fullName evidence="2">RimJ/RimL family protein N-acetyltransferase</fullName>
    </submittedName>
</protein>
<dbReference type="PANTHER" id="PTHR43610">
    <property type="entry name" value="BLL6696 PROTEIN"/>
    <property type="match status" value="1"/>
</dbReference>
<accession>A0AAW8EST7</accession>
<dbReference type="AlphaFoldDB" id="A0AAW8EST7"/>
<dbReference type="SUPFAM" id="SSF55729">
    <property type="entry name" value="Acyl-CoA N-acyltransferases (Nat)"/>
    <property type="match status" value="1"/>
</dbReference>
<proteinExistence type="predicted"/>
<dbReference type="InterPro" id="IPR016181">
    <property type="entry name" value="Acyl_CoA_acyltransferase"/>
</dbReference>
<dbReference type="Proteomes" id="UP001244427">
    <property type="component" value="Unassembled WGS sequence"/>
</dbReference>
<keyword evidence="3" id="KW-1185">Reference proteome</keyword>
<comment type="caution">
    <text evidence="2">The sequence shown here is derived from an EMBL/GenBank/DDBJ whole genome shotgun (WGS) entry which is preliminary data.</text>
</comment>
<dbReference type="PROSITE" id="PS51186">
    <property type="entry name" value="GNAT"/>
    <property type="match status" value="1"/>
</dbReference>
<evidence type="ECO:0000259" key="1">
    <source>
        <dbReference type="PROSITE" id="PS51186"/>
    </source>
</evidence>
<dbReference type="InterPro" id="IPR000182">
    <property type="entry name" value="GNAT_dom"/>
</dbReference>
<organism evidence="2 3">
    <name type="scientific">Microbacterium natoriense</name>
    <dbReference type="NCBI Taxonomy" id="284570"/>
    <lineage>
        <taxon>Bacteria</taxon>
        <taxon>Bacillati</taxon>
        <taxon>Actinomycetota</taxon>
        <taxon>Actinomycetes</taxon>
        <taxon>Micrococcales</taxon>
        <taxon>Microbacteriaceae</taxon>
        <taxon>Microbacterium</taxon>
    </lineage>
</organism>
<dbReference type="Pfam" id="PF13302">
    <property type="entry name" value="Acetyltransf_3"/>
    <property type="match status" value="1"/>
</dbReference>
<reference evidence="2 3" key="1">
    <citation type="submission" date="2023-07" db="EMBL/GenBank/DDBJ databases">
        <title>Comparative genomics of wheat-associated soil bacteria to identify genetic determinants of phenazine resistance.</title>
        <authorList>
            <person name="Mouncey N."/>
        </authorList>
    </citation>
    <scope>NUCLEOTIDE SEQUENCE [LARGE SCALE GENOMIC DNA]</scope>
    <source>
        <strain evidence="2 3">W4I9-1</strain>
    </source>
</reference>
<dbReference type="PANTHER" id="PTHR43610:SF1">
    <property type="entry name" value="N-ACETYLTRANSFERASE DOMAIN-CONTAINING PROTEIN"/>
    <property type="match status" value="1"/>
</dbReference>
<dbReference type="Gene3D" id="3.40.630.30">
    <property type="match status" value="1"/>
</dbReference>
<sequence>MTSPWLPKPTLPGDRVTLRPFTAADAEAMGIILADPDVLRLTGSVTSSAEIEQASPLPDERTRDWYATRAGVDERLDLAIIDSATGALVGEVVLNDYDANSSSANFRTLIGPEGRGRGLGTEAARLIIGYGFEKIGLHRIGLDVYAVNPRAQHVYESVGFVVEGIKRDAFAFDGEYVDEVWMSILADEWAAHRGRPGLAARG</sequence>
<dbReference type="GO" id="GO:0016747">
    <property type="term" value="F:acyltransferase activity, transferring groups other than amino-acyl groups"/>
    <property type="evidence" value="ECO:0007669"/>
    <property type="project" value="InterPro"/>
</dbReference>
<feature type="domain" description="N-acetyltransferase" evidence="1">
    <location>
        <begin position="16"/>
        <end position="187"/>
    </location>
</feature>
<name>A0AAW8EST7_9MICO</name>
<evidence type="ECO:0000313" key="2">
    <source>
        <dbReference type="EMBL" id="MDQ0646357.1"/>
    </source>
</evidence>
<evidence type="ECO:0000313" key="3">
    <source>
        <dbReference type="Proteomes" id="UP001244427"/>
    </source>
</evidence>
<dbReference type="EMBL" id="JAUSXV010000001">
    <property type="protein sequence ID" value="MDQ0646357.1"/>
    <property type="molecule type" value="Genomic_DNA"/>
</dbReference>
<gene>
    <name evidence="2" type="ORF">QFZ53_000553</name>
</gene>